<reference evidence="2" key="1">
    <citation type="submission" date="2025-08" db="UniProtKB">
        <authorList>
            <consortium name="RefSeq"/>
        </authorList>
    </citation>
    <scope>IDENTIFICATION</scope>
    <source>
        <tissue evidence="2">Muscle</tissue>
    </source>
</reference>
<keyword evidence="1" id="KW-1185">Reference proteome</keyword>
<evidence type="ECO:0000313" key="2">
    <source>
        <dbReference type="RefSeq" id="XP_028355634.2"/>
    </source>
</evidence>
<dbReference type="AlphaFoldDB" id="A0A455C2I8"/>
<accession>A0A455C2I8</accession>
<dbReference type="RefSeq" id="XP_028355634.2">
    <property type="nucleotide sequence ID" value="XM_028499833.2"/>
</dbReference>
<gene>
    <name evidence="2" type="primary">LOC114487774</name>
</gene>
<dbReference type="InParanoid" id="A0A455C2I8"/>
<proteinExistence type="predicted"/>
<dbReference type="KEGG" id="pcad:114487774"/>
<evidence type="ECO:0000313" key="1">
    <source>
        <dbReference type="Proteomes" id="UP000248484"/>
    </source>
</evidence>
<dbReference type="GeneID" id="114487774"/>
<name>A0A455C2I8_PHYMC</name>
<sequence>MSLHVVFAGKETHRGVMRGASGDLTWSPGQDVGMLRVTEESLKEVTFHLRHNSCSNLCPSTVLPPCVSSEPLCGVGRSRVQGPWRVNNNRNNFKFTDIPCNQHQLLHQENKTLVLLQLPLTRNSSTWRRIASVTQSVDRSFSDQNPNPLPDGRPRISALVLGRPEGGRPLACGQWAPRRHPSCPFQPLEVGVPVDTGSTTVHCDRFSRAPCPPGAPSSDTSSVPLGARPCRLLRPGGRSQSLFHGSFKRKTRRPFPFHLLNDLIHEGLGHHGSQRGPVPGHFQFTALMELHEPHQALRWAPTEVARRGPRGHLARGLRLEGEGGRVCLIV</sequence>
<protein>
    <submittedName>
        <fullName evidence="2">Uncharacterized protein</fullName>
    </submittedName>
</protein>
<organism evidence="1 2">
    <name type="scientific">Physeter macrocephalus</name>
    <name type="common">Sperm whale</name>
    <name type="synonym">Physeter catodon</name>
    <dbReference type="NCBI Taxonomy" id="9755"/>
    <lineage>
        <taxon>Eukaryota</taxon>
        <taxon>Metazoa</taxon>
        <taxon>Chordata</taxon>
        <taxon>Craniata</taxon>
        <taxon>Vertebrata</taxon>
        <taxon>Euteleostomi</taxon>
        <taxon>Mammalia</taxon>
        <taxon>Eutheria</taxon>
        <taxon>Laurasiatheria</taxon>
        <taxon>Artiodactyla</taxon>
        <taxon>Whippomorpha</taxon>
        <taxon>Cetacea</taxon>
        <taxon>Odontoceti</taxon>
        <taxon>Physeteridae</taxon>
        <taxon>Physeter</taxon>
    </lineage>
</organism>
<dbReference type="Proteomes" id="UP000248484">
    <property type="component" value="Chromosome 14"/>
</dbReference>